<reference evidence="1 2" key="1">
    <citation type="journal article" date="2021" name="ISME Commun">
        <title>Automated analysis of genomic sequences facilitates high-throughput and comprehensive description of bacteria.</title>
        <authorList>
            <person name="Hitch T.C.A."/>
        </authorList>
    </citation>
    <scope>NUCLEOTIDE SEQUENCE [LARGE SCALE GENOMIC DNA]</scope>
    <source>
        <strain evidence="1 2">Sanger_03</strain>
    </source>
</reference>
<dbReference type="Pfam" id="PF09551">
    <property type="entry name" value="Spore_II_R"/>
    <property type="match status" value="1"/>
</dbReference>
<organism evidence="1 2">
    <name type="scientific">Dorea acetigenes</name>
    <dbReference type="NCBI Taxonomy" id="2981787"/>
    <lineage>
        <taxon>Bacteria</taxon>
        <taxon>Bacillati</taxon>
        <taxon>Bacillota</taxon>
        <taxon>Clostridia</taxon>
        <taxon>Lachnospirales</taxon>
        <taxon>Lachnospiraceae</taxon>
        <taxon>Dorea</taxon>
    </lineage>
</organism>
<evidence type="ECO:0000313" key="1">
    <source>
        <dbReference type="EMBL" id="MCU6688205.1"/>
    </source>
</evidence>
<gene>
    <name evidence="1" type="primary">spoIIR</name>
    <name evidence="1" type="ORF">OCV99_17040</name>
</gene>
<evidence type="ECO:0000313" key="2">
    <source>
        <dbReference type="Proteomes" id="UP001652431"/>
    </source>
</evidence>
<dbReference type="Proteomes" id="UP001652431">
    <property type="component" value="Unassembled WGS sequence"/>
</dbReference>
<accession>A0ABT2RS41</accession>
<dbReference type="NCBIfam" id="TIGR02837">
    <property type="entry name" value="spore_II_R"/>
    <property type="match status" value="1"/>
</dbReference>
<comment type="caution">
    <text evidence="1">The sequence shown here is derived from an EMBL/GenBank/DDBJ whole genome shotgun (WGS) entry which is preliminary data.</text>
</comment>
<dbReference type="RefSeq" id="WP_227193378.1">
    <property type="nucleotide sequence ID" value="NZ_JAOQJU010000040.1"/>
</dbReference>
<dbReference type="EMBL" id="JAOQJU010000040">
    <property type="protein sequence ID" value="MCU6688205.1"/>
    <property type="molecule type" value="Genomic_DNA"/>
</dbReference>
<name>A0ABT2RS41_9FIRM</name>
<keyword evidence="2" id="KW-1185">Reference proteome</keyword>
<proteinExistence type="predicted"/>
<dbReference type="InterPro" id="IPR014202">
    <property type="entry name" value="Spore_II_R"/>
</dbReference>
<protein>
    <submittedName>
        <fullName evidence="1">Stage II sporulation protein R</fullName>
    </submittedName>
</protein>
<sequence length="219" mass="24916">MKRKKRTVLCMCIALVSALLLTGWLLAERGLLVGAKESRTQEHLAKEVLRFHVLANSDSEEDQKVKMQVKEAVLAYLEDCMPRNNEKDITVEATKKWVEYHLEDLEAVAENALRQAGSTDKAQAELVWDYFPAKTYGDVTFPAGEYEALRIKIGQAKGQNWWCCLYPNLCFVDAVHAVVPEEGKDTLRQVLDKEEYEMVTASDYKIKWFFFGGGSEKGQ</sequence>